<keyword evidence="2" id="KW-1185">Reference proteome</keyword>
<organism evidence="1 2">
    <name type="scientific">Kipferlia bialata</name>
    <dbReference type="NCBI Taxonomy" id="797122"/>
    <lineage>
        <taxon>Eukaryota</taxon>
        <taxon>Metamonada</taxon>
        <taxon>Carpediemonas-like organisms</taxon>
        <taxon>Kipferlia</taxon>
    </lineage>
</organism>
<name>A0A391NWK8_9EUKA</name>
<evidence type="ECO:0000313" key="1">
    <source>
        <dbReference type="EMBL" id="GCA65367.1"/>
    </source>
</evidence>
<proteinExistence type="predicted"/>
<dbReference type="EMBL" id="BDIP01010870">
    <property type="protein sequence ID" value="GCA65367.1"/>
    <property type="molecule type" value="Genomic_DNA"/>
</dbReference>
<dbReference type="Proteomes" id="UP000265618">
    <property type="component" value="Unassembled WGS sequence"/>
</dbReference>
<sequence>ISWVRTMHADRYTTSDTLRTIS</sequence>
<protein>
    <submittedName>
        <fullName evidence="1">Uncharacterized protein</fullName>
    </submittedName>
</protein>
<accession>A0A391NWK8</accession>
<feature type="non-terminal residue" evidence="1">
    <location>
        <position position="1"/>
    </location>
</feature>
<dbReference type="AlphaFoldDB" id="A0A391NWK8"/>
<gene>
    <name evidence="1" type="ORF">KIPB_016957</name>
</gene>
<reference evidence="1 2" key="1">
    <citation type="journal article" date="2018" name="PLoS ONE">
        <title>The draft genome of Kipferlia bialata reveals reductive genome evolution in fornicate parasites.</title>
        <authorList>
            <person name="Tanifuji G."/>
            <person name="Takabayashi S."/>
            <person name="Kume K."/>
            <person name="Takagi M."/>
            <person name="Nakayama T."/>
            <person name="Kamikawa R."/>
            <person name="Inagaki Y."/>
            <person name="Hashimoto T."/>
        </authorList>
    </citation>
    <scope>NUCLEOTIDE SEQUENCE [LARGE SCALE GENOMIC DNA]</scope>
    <source>
        <strain evidence="1">NY0173</strain>
    </source>
</reference>
<comment type="caution">
    <text evidence="1">The sequence shown here is derived from an EMBL/GenBank/DDBJ whole genome shotgun (WGS) entry which is preliminary data.</text>
</comment>
<evidence type="ECO:0000313" key="2">
    <source>
        <dbReference type="Proteomes" id="UP000265618"/>
    </source>
</evidence>